<reference evidence="2 3" key="1">
    <citation type="journal article" date="2020" name="Genomics">
        <title>Complete, high-quality genomes from long-read metagenomic sequencing of two wolf lichen thalli reveals enigmatic genome architecture.</title>
        <authorList>
            <person name="McKenzie S.K."/>
            <person name="Walston R.F."/>
            <person name="Allen J.L."/>
        </authorList>
    </citation>
    <scope>NUCLEOTIDE SEQUENCE [LARGE SCALE GENOMIC DNA]</scope>
    <source>
        <strain evidence="2">WasteWater1</strain>
    </source>
</reference>
<organism evidence="2 3">
    <name type="scientific">Letharia lupina</name>
    <dbReference type="NCBI Taxonomy" id="560253"/>
    <lineage>
        <taxon>Eukaryota</taxon>
        <taxon>Fungi</taxon>
        <taxon>Dikarya</taxon>
        <taxon>Ascomycota</taxon>
        <taxon>Pezizomycotina</taxon>
        <taxon>Lecanoromycetes</taxon>
        <taxon>OSLEUM clade</taxon>
        <taxon>Lecanoromycetidae</taxon>
        <taxon>Lecanorales</taxon>
        <taxon>Lecanorineae</taxon>
        <taxon>Parmeliaceae</taxon>
        <taxon>Letharia</taxon>
    </lineage>
</organism>
<dbReference type="PANTHER" id="PTHR34144">
    <property type="entry name" value="CHROMOSOME 8, WHOLE GENOME SHOTGUN SEQUENCE"/>
    <property type="match status" value="1"/>
</dbReference>
<evidence type="ECO:0000256" key="1">
    <source>
        <dbReference type="SAM" id="MobiDB-lite"/>
    </source>
</evidence>
<evidence type="ECO:0008006" key="4">
    <source>
        <dbReference type="Google" id="ProtNLM"/>
    </source>
</evidence>
<gene>
    <name evidence="2" type="ORF">HO133_005925</name>
</gene>
<evidence type="ECO:0000313" key="3">
    <source>
        <dbReference type="Proteomes" id="UP000593566"/>
    </source>
</evidence>
<evidence type="ECO:0000313" key="2">
    <source>
        <dbReference type="EMBL" id="KAF6218575.1"/>
    </source>
</evidence>
<dbReference type="PANTHER" id="PTHR34144:SF5">
    <property type="entry name" value="ALPHA-1,3-MANNOSYLTRANSFERASE CMT1"/>
    <property type="match status" value="1"/>
</dbReference>
<proteinExistence type="predicted"/>
<keyword evidence="3" id="KW-1185">Reference proteome</keyword>
<dbReference type="GeneID" id="59334330"/>
<sequence length="486" mass="54533">MLAKFSVRLKTVLLFLLIFYLLISFTSDFFNAKPSIPNGILSSGGESTNETEKLSEESTTASRFHLPTETTTAAIDNASAIASPSPPFKSALKDSDATLLDTVPAYIKAIMDPEDTTFPRLDCPVSNDHRYHYLNTKSSETLHDSTTNLRPKYFFALDLHQRASLLPRLFGSIVESIRFLGPQNCALSVIEGRSDDGTFEILSSLRKEIECIGVKYYFNSSGIDPSAGDRINAGDRIKGLAELRNQALQPLMDYHYEGSSMDDTTIIFLNDVAICSEDILELIHQRRYQHADMVCGMDWTYVGPDPTFYDVWIARGMNGDTFFEIPEDGSWDSAWNIFWNNPIARERIWEGKPFQVFSCWNGATAFTAKPFLESKIRFRGSHEHECPQGEPMTWCTEMWHLGYGKIAVIPIVNVEYSDEAATKIKDAKGYVSGWVGRGGESDARIEWESTPPVALKCMPNYGNQTWVPWEKQLGGMDPAPRGVDLV</sequence>
<comment type="caution">
    <text evidence="2">The sequence shown here is derived from an EMBL/GenBank/DDBJ whole genome shotgun (WGS) entry which is preliminary data.</text>
</comment>
<dbReference type="InterPro" id="IPR029044">
    <property type="entry name" value="Nucleotide-diphossugar_trans"/>
</dbReference>
<dbReference type="Proteomes" id="UP000593566">
    <property type="component" value="Unassembled WGS sequence"/>
</dbReference>
<protein>
    <recommendedName>
        <fullName evidence="4">Alpha-1,3-mannosyltransferase CMT1</fullName>
    </recommendedName>
</protein>
<dbReference type="SUPFAM" id="SSF53448">
    <property type="entry name" value="Nucleotide-diphospho-sugar transferases"/>
    <property type="match status" value="1"/>
</dbReference>
<dbReference type="RefSeq" id="XP_037148010.1">
    <property type="nucleotide sequence ID" value="XM_037296829.1"/>
</dbReference>
<dbReference type="AlphaFoldDB" id="A0A8H6C813"/>
<dbReference type="EMBL" id="JACCJB010000022">
    <property type="protein sequence ID" value="KAF6218575.1"/>
    <property type="molecule type" value="Genomic_DNA"/>
</dbReference>
<accession>A0A8H6C813</accession>
<dbReference type="InterPro" id="IPR021047">
    <property type="entry name" value="Mannosyltransferase_CMT1"/>
</dbReference>
<feature type="region of interest" description="Disordered" evidence="1">
    <location>
        <begin position="40"/>
        <end position="59"/>
    </location>
</feature>
<dbReference type="Pfam" id="PF11735">
    <property type="entry name" value="CAP59_mtransfer"/>
    <property type="match status" value="1"/>
</dbReference>
<name>A0A8H6C813_9LECA</name>